<proteinExistence type="predicted"/>
<sequence length="172" mass="19977">MKNLLYPEVKYSVNSATGNQIAALLNRFFYRKKQLTELKDFYTDWEKGKASDIDGRRYVFTVSMQDFIPDSYKYKKDSIDAWDKNTIKTIAGNAKSYIDAEKKEISLKLLKLVCPYAAYVHWFGKGESKSVEYIVEIDTSKRRFIKVVEVNGTQDDYRVGTIFKLNKNCSDV</sequence>
<name>J0P517_9BACT</name>
<evidence type="ECO:0000313" key="1">
    <source>
        <dbReference type="EMBL" id="EJF54974.1"/>
    </source>
</evidence>
<dbReference type="HOGENOM" id="CLU_1554207_0_0_10"/>
<dbReference type="RefSeq" id="WP_002660949.1">
    <property type="nucleotide sequence ID" value="NZ_JH719942.1"/>
</dbReference>
<dbReference type="EMBL" id="JH719942">
    <property type="protein sequence ID" value="EJF54974.1"/>
    <property type="molecule type" value="Genomic_DNA"/>
</dbReference>
<reference evidence="2" key="1">
    <citation type="journal article" date="2012" name="Stand. Genomic Sci.">
        <title>Permanent draft genome sequence of the gliding predator Saprospira grandis strain Sa g1 (= HR1).</title>
        <authorList>
            <person name="Mavromatis K."/>
            <person name="Chertkov O."/>
            <person name="Lapidus A."/>
            <person name="Nolan M."/>
            <person name="Lucas S."/>
            <person name="Tice H."/>
            <person name="Del Rio T.G."/>
            <person name="Cheng J.F."/>
            <person name="Han C."/>
            <person name="Tapia R."/>
            <person name="Bruce D."/>
            <person name="Goodwin L.A."/>
            <person name="Pitluck S."/>
            <person name="Huntemann M."/>
            <person name="Liolios K."/>
            <person name="Pagani I."/>
            <person name="Ivanova N."/>
            <person name="Mikhailova N."/>
            <person name="Pati A."/>
            <person name="Chen A."/>
            <person name="Palaniappan K."/>
            <person name="Land M."/>
            <person name="Brambilla E.M."/>
            <person name="Rohde M."/>
            <person name="Spring S."/>
            <person name="Goker M."/>
            <person name="Detter J.C."/>
            <person name="Bristow J."/>
            <person name="Eisen J.A."/>
            <person name="Markowitz V."/>
            <person name="Hugenholtz P."/>
            <person name="Kyrpides N.C."/>
            <person name="Klenk H.P."/>
            <person name="Woyke T."/>
        </authorList>
    </citation>
    <scope>NUCLEOTIDE SEQUENCE [LARGE SCALE GENOMIC DNA]</scope>
    <source>
        <strain evidence="2">DSM 2844</strain>
    </source>
</reference>
<protein>
    <submittedName>
        <fullName evidence="1">Uncharacterized protein</fullName>
    </submittedName>
</protein>
<gene>
    <name evidence="1" type="ORF">SapgrDRAFT_3331</name>
</gene>
<organism evidence="1 2">
    <name type="scientific">Saprospira grandis DSM 2844</name>
    <dbReference type="NCBI Taxonomy" id="694433"/>
    <lineage>
        <taxon>Bacteria</taxon>
        <taxon>Pseudomonadati</taxon>
        <taxon>Bacteroidota</taxon>
        <taxon>Saprospiria</taxon>
        <taxon>Saprospirales</taxon>
        <taxon>Saprospiraceae</taxon>
        <taxon>Saprospira</taxon>
    </lineage>
</organism>
<dbReference type="AlphaFoldDB" id="J0P517"/>
<accession>J0P517</accession>
<evidence type="ECO:0000313" key="2">
    <source>
        <dbReference type="Proteomes" id="UP000005113"/>
    </source>
</evidence>
<dbReference type="Proteomes" id="UP000005113">
    <property type="component" value="Unassembled WGS sequence"/>
</dbReference>